<dbReference type="InterPro" id="IPR015421">
    <property type="entry name" value="PyrdxlP-dep_Trfase_major"/>
</dbReference>
<comment type="caution">
    <text evidence="14">The sequence shown here is derived from an EMBL/GenBank/DDBJ whole genome shotgun (WGS) entry which is preliminary data.</text>
</comment>
<dbReference type="HAMAP" id="MF_01023">
    <property type="entry name" value="HisC_aminotrans_2"/>
    <property type="match status" value="1"/>
</dbReference>
<dbReference type="InterPro" id="IPR001917">
    <property type="entry name" value="Aminotrans_II_pyridoxalP_BS"/>
</dbReference>
<dbReference type="Gene3D" id="3.40.640.10">
    <property type="entry name" value="Type I PLP-dependent aspartate aminotransferase-like (Major domain)"/>
    <property type="match status" value="1"/>
</dbReference>
<proteinExistence type="inferred from homology"/>
<dbReference type="EMBL" id="JAASRN010000001">
    <property type="protein sequence ID" value="NIK73320.1"/>
    <property type="molecule type" value="Genomic_DNA"/>
</dbReference>
<evidence type="ECO:0000256" key="7">
    <source>
        <dbReference type="ARBA" id="ARBA00022605"/>
    </source>
</evidence>
<dbReference type="InterPro" id="IPR015422">
    <property type="entry name" value="PyrdxlP-dep_Trfase_small"/>
</dbReference>
<organism evidence="14 15">
    <name type="scientific">Thermonema lapsum</name>
    <dbReference type="NCBI Taxonomy" id="28195"/>
    <lineage>
        <taxon>Bacteria</taxon>
        <taxon>Pseudomonadati</taxon>
        <taxon>Bacteroidota</taxon>
        <taxon>Cytophagia</taxon>
        <taxon>Cytophagales</taxon>
        <taxon>Thermonemataceae</taxon>
        <taxon>Thermonema</taxon>
    </lineage>
</organism>
<comment type="pathway">
    <text evidence="3">Lipid metabolism.</text>
</comment>
<evidence type="ECO:0000313" key="15">
    <source>
        <dbReference type="Proteomes" id="UP000537126"/>
    </source>
</evidence>
<feature type="modified residue" description="N6-(pyridoxal phosphate)lysine" evidence="12">
    <location>
        <position position="217"/>
    </location>
</feature>
<evidence type="ECO:0000313" key="14">
    <source>
        <dbReference type="EMBL" id="NIK73320.1"/>
    </source>
</evidence>
<comment type="subunit">
    <text evidence="5 12">Homodimer.</text>
</comment>
<dbReference type="AlphaFoldDB" id="A0A846MPL2"/>
<dbReference type="SUPFAM" id="SSF53383">
    <property type="entry name" value="PLP-dependent transferases"/>
    <property type="match status" value="1"/>
</dbReference>
<dbReference type="GO" id="GO:0030170">
    <property type="term" value="F:pyridoxal phosphate binding"/>
    <property type="evidence" value="ECO:0007669"/>
    <property type="project" value="InterPro"/>
</dbReference>
<keyword evidence="7 12" id="KW-0028">Amino-acid biosynthesis</keyword>
<sequence length="359" mass="40697">MNTSLSIDNIMQCVRPHLRGLRPYSSARDEFSGQAHIYLDANENPFGSPLLSASSYNRYPDPHQQAVKERLAALKGVSPKQIFLGNGSDEAIDLLIRAFCEPAQDSILITPPTYGMYEVSAAIHNAGVVKVPLTPESFQLNTQMVIEQSKHAKIIWLCSPNNPTGNLLRKEDIRAILNHTHCLVVVDEAYIDFSDDEGWLPHLQHYPQLVVLQTFSKAWGLAGLRLGVAYAHPQIIELLDKIKPPYNINAYSQKMALQALEQPRQVALWIEQIQRERQTLHHALKALPFVDKVFPSDANFILVRVHDAPAIYRYLIRHGIIVRDRSRVVLCDNCLRITVGKAEENKQLLDVLQHWQKED</sequence>
<comment type="cofactor">
    <cofactor evidence="1 12">
        <name>pyridoxal 5'-phosphate</name>
        <dbReference type="ChEBI" id="CHEBI:597326"/>
    </cofactor>
</comment>
<protein>
    <recommendedName>
        <fullName evidence="12">Histidinol-phosphate aminotransferase</fullName>
        <ecNumber evidence="12">2.6.1.9</ecNumber>
    </recommendedName>
    <alternativeName>
        <fullName evidence="12">Imidazole acetol-phosphate transaminase</fullName>
    </alternativeName>
</protein>
<evidence type="ECO:0000256" key="12">
    <source>
        <dbReference type="HAMAP-Rule" id="MF_01023"/>
    </source>
</evidence>
<reference evidence="14 15" key="1">
    <citation type="submission" date="2020-03" db="EMBL/GenBank/DDBJ databases">
        <title>Genomic Encyclopedia of Type Strains, Phase IV (KMG-IV): sequencing the most valuable type-strain genomes for metagenomic binning, comparative biology and taxonomic classification.</title>
        <authorList>
            <person name="Goeker M."/>
        </authorList>
    </citation>
    <scope>NUCLEOTIDE SEQUENCE [LARGE SCALE GENOMIC DNA]</scope>
    <source>
        <strain evidence="14 15">DSM 5718</strain>
    </source>
</reference>
<evidence type="ECO:0000256" key="11">
    <source>
        <dbReference type="ARBA" id="ARBA00047481"/>
    </source>
</evidence>
<dbReference type="GO" id="GO:0000105">
    <property type="term" value="P:L-histidine biosynthetic process"/>
    <property type="evidence" value="ECO:0007669"/>
    <property type="project" value="UniProtKB-UniRule"/>
</dbReference>
<evidence type="ECO:0000256" key="2">
    <source>
        <dbReference type="ARBA" id="ARBA00005011"/>
    </source>
</evidence>
<name>A0A846MPL2_9BACT</name>
<keyword evidence="8 12" id="KW-0808">Transferase</keyword>
<evidence type="ECO:0000256" key="4">
    <source>
        <dbReference type="ARBA" id="ARBA00007970"/>
    </source>
</evidence>
<dbReference type="Pfam" id="PF00155">
    <property type="entry name" value="Aminotran_1_2"/>
    <property type="match status" value="1"/>
</dbReference>
<comment type="catalytic activity">
    <reaction evidence="11 12">
        <text>L-histidinol phosphate + 2-oxoglutarate = 3-(imidazol-4-yl)-2-oxopropyl phosphate + L-glutamate</text>
        <dbReference type="Rhea" id="RHEA:23744"/>
        <dbReference type="ChEBI" id="CHEBI:16810"/>
        <dbReference type="ChEBI" id="CHEBI:29985"/>
        <dbReference type="ChEBI" id="CHEBI:57766"/>
        <dbReference type="ChEBI" id="CHEBI:57980"/>
        <dbReference type="EC" id="2.6.1.9"/>
    </reaction>
</comment>
<dbReference type="InterPro" id="IPR004839">
    <property type="entry name" value="Aminotransferase_I/II_large"/>
</dbReference>
<evidence type="ECO:0000256" key="8">
    <source>
        <dbReference type="ARBA" id="ARBA00022679"/>
    </source>
</evidence>
<dbReference type="Proteomes" id="UP000537126">
    <property type="component" value="Unassembled WGS sequence"/>
</dbReference>
<dbReference type="InterPro" id="IPR005861">
    <property type="entry name" value="HisP_aminotrans"/>
</dbReference>
<evidence type="ECO:0000256" key="10">
    <source>
        <dbReference type="ARBA" id="ARBA00023102"/>
    </source>
</evidence>
<gene>
    <name evidence="12" type="primary">hisC</name>
    <name evidence="14" type="ORF">FHS56_000806</name>
</gene>
<dbReference type="NCBIfam" id="TIGR01141">
    <property type="entry name" value="hisC"/>
    <property type="match status" value="1"/>
</dbReference>
<evidence type="ECO:0000259" key="13">
    <source>
        <dbReference type="Pfam" id="PF00155"/>
    </source>
</evidence>
<accession>A0A846MPL2</accession>
<comment type="similarity">
    <text evidence="4 12">Belongs to the class-II pyridoxal-phosphate-dependent aminotransferase family. Histidinol-phosphate aminotransferase subfamily.</text>
</comment>
<keyword evidence="6 12" id="KW-0032">Aminotransferase</keyword>
<evidence type="ECO:0000256" key="9">
    <source>
        <dbReference type="ARBA" id="ARBA00022898"/>
    </source>
</evidence>
<dbReference type="UniPathway" id="UPA00031">
    <property type="reaction ID" value="UER00012"/>
</dbReference>
<dbReference type="GO" id="GO:0004400">
    <property type="term" value="F:histidinol-phosphate transaminase activity"/>
    <property type="evidence" value="ECO:0007669"/>
    <property type="project" value="UniProtKB-UniRule"/>
</dbReference>
<evidence type="ECO:0000256" key="3">
    <source>
        <dbReference type="ARBA" id="ARBA00005189"/>
    </source>
</evidence>
<dbReference type="PROSITE" id="PS00599">
    <property type="entry name" value="AA_TRANSFER_CLASS_2"/>
    <property type="match status" value="1"/>
</dbReference>
<evidence type="ECO:0000256" key="1">
    <source>
        <dbReference type="ARBA" id="ARBA00001933"/>
    </source>
</evidence>
<keyword evidence="10 12" id="KW-0368">Histidine biosynthesis</keyword>
<dbReference type="InterPro" id="IPR015424">
    <property type="entry name" value="PyrdxlP-dep_Trfase"/>
</dbReference>
<evidence type="ECO:0000256" key="6">
    <source>
        <dbReference type="ARBA" id="ARBA00022576"/>
    </source>
</evidence>
<dbReference type="RefSeq" id="WP_208409622.1">
    <property type="nucleotide sequence ID" value="NZ_JAASRN010000001.1"/>
</dbReference>
<dbReference type="PANTHER" id="PTHR42885">
    <property type="entry name" value="HISTIDINOL-PHOSPHATE AMINOTRANSFERASE-RELATED"/>
    <property type="match status" value="1"/>
</dbReference>
<keyword evidence="9 12" id="KW-0663">Pyridoxal phosphate</keyword>
<dbReference type="PANTHER" id="PTHR42885:SF2">
    <property type="entry name" value="HISTIDINOL-PHOSPHATE AMINOTRANSFERASE"/>
    <property type="match status" value="1"/>
</dbReference>
<evidence type="ECO:0000256" key="5">
    <source>
        <dbReference type="ARBA" id="ARBA00011738"/>
    </source>
</evidence>
<comment type="pathway">
    <text evidence="2 12">Amino-acid biosynthesis; L-histidine biosynthesis; L-histidine from 5-phospho-alpha-D-ribose 1-diphosphate: step 7/9.</text>
</comment>
<dbReference type="EC" id="2.6.1.9" evidence="12"/>
<dbReference type="Gene3D" id="3.90.1150.10">
    <property type="entry name" value="Aspartate Aminotransferase, domain 1"/>
    <property type="match status" value="1"/>
</dbReference>
<keyword evidence="15" id="KW-1185">Reference proteome</keyword>
<dbReference type="CDD" id="cd00609">
    <property type="entry name" value="AAT_like"/>
    <property type="match status" value="1"/>
</dbReference>
<feature type="domain" description="Aminotransferase class I/classII large" evidence="13">
    <location>
        <begin position="50"/>
        <end position="352"/>
    </location>
</feature>